<dbReference type="EMBL" id="CAJOBR010006021">
    <property type="protein sequence ID" value="CAF4834236.1"/>
    <property type="molecule type" value="Genomic_DNA"/>
</dbReference>
<protein>
    <submittedName>
        <fullName evidence="1">Uncharacterized protein</fullName>
    </submittedName>
</protein>
<evidence type="ECO:0000313" key="2">
    <source>
        <dbReference type="EMBL" id="CAF4834236.1"/>
    </source>
</evidence>
<evidence type="ECO:0000313" key="3">
    <source>
        <dbReference type="Proteomes" id="UP000663872"/>
    </source>
</evidence>
<comment type="caution">
    <text evidence="1">The sequence shown here is derived from an EMBL/GenBank/DDBJ whole genome shotgun (WGS) entry which is preliminary data.</text>
</comment>
<accession>A0A817UQG5</accession>
<dbReference type="EMBL" id="CAJNYT010000146">
    <property type="protein sequence ID" value="CAF3334321.1"/>
    <property type="molecule type" value="Genomic_DNA"/>
</dbReference>
<organism evidence="1 3">
    <name type="scientific">Rotaria socialis</name>
    <dbReference type="NCBI Taxonomy" id="392032"/>
    <lineage>
        <taxon>Eukaryota</taxon>
        <taxon>Metazoa</taxon>
        <taxon>Spiralia</taxon>
        <taxon>Gnathifera</taxon>
        <taxon>Rotifera</taxon>
        <taxon>Eurotatoria</taxon>
        <taxon>Bdelloidea</taxon>
        <taxon>Philodinida</taxon>
        <taxon>Philodinidae</taxon>
        <taxon>Rotaria</taxon>
    </lineage>
</organism>
<dbReference type="Proteomes" id="UP000663872">
    <property type="component" value="Unassembled WGS sequence"/>
</dbReference>
<sequence length="176" mass="19695">LFLSYEQTQIIKHNLSDPLGTEQVYLTISNTNYSDLAIGIQMNTSQTLTITTRYAFDFQLLAEIINKTLLCQMESYKFSEHDILEQGLSDQFTNHGKILGKLPDFGSVQMSRCVLSSLQEYSCGRDLIFLASILSVLNTTTIFKSSPSSFKSPDGDFMTLLNIMNEALLVKQSVPA</sequence>
<dbReference type="Proteomes" id="UP000663848">
    <property type="component" value="Unassembled WGS sequence"/>
</dbReference>
<dbReference type="AlphaFoldDB" id="A0A817UQG5"/>
<evidence type="ECO:0000313" key="1">
    <source>
        <dbReference type="EMBL" id="CAF3334321.1"/>
    </source>
</evidence>
<name>A0A817UQG5_9BILA</name>
<reference evidence="1" key="1">
    <citation type="submission" date="2021-02" db="EMBL/GenBank/DDBJ databases">
        <authorList>
            <person name="Nowell W R."/>
        </authorList>
    </citation>
    <scope>NUCLEOTIDE SEQUENCE</scope>
</reference>
<gene>
    <name evidence="1" type="ORF">GRG538_LOCUS3986</name>
    <name evidence="2" type="ORF">QYT958_LOCUS25958</name>
</gene>
<feature type="non-terminal residue" evidence="1">
    <location>
        <position position="1"/>
    </location>
</feature>
<proteinExistence type="predicted"/>